<keyword evidence="1" id="KW-0812">Transmembrane</keyword>
<evidence type="ECO:0000313" key="2">
    <source>
        <dbReference type="EMBL" id="AXR70502.1"/>
    </source>
</evidence>
<feature type="transmembrane region" description="Helical" evidence="1">
    <location>
        <begin position="53"/>
        <end position="70"/>
    </location>
</feature>
<reference evidence="2" key="1">
    <citation type="journal article" date="2018" name="Front. Microbiol.">
        <title>Establishment of a Molecular Serotyping Scheme and a Multiplexed Luminex-Based Array for Enterobacter aerogenes.</title>
        <authorList>
            <person name="Guo X."/>
            <person name="Wang M."/>
            <person name="Wang L."/>
            <person name="Wang Y."/>
            <person name="Chen T."/>
            <person name="Wu P."/>
            <person name="Chen M."/>
            <person name="Liu B."/>
            <person name="Feng L."/>
        </authorList>
    </citation>
    <scope>NUCLEOTIDE SEQUENCE</scope>
    <source>
        <strain evidence="2">86_EAER</strain>
    </source>
</reference>
<evidence type="ECO:0000256" key="1">
    <source>
        <dbReference type="SAM" id="Phobius"/>
    </source>
</evidence>
<gene>
    <name evidence="2" type="primary">wzy</name>
</gene>
<proteinExistence type="predicted"/>
<feature type="transmembrane region" description="Helical" evidence="1">
    <location>
        <begin position="243"/>
        <end position="265"/>
    </location>
</feature>
<organism evidence="2">
    <name type="scientific">Klebsiella aerogenes</name>
    <name type="common">Enterobacter aerogenes</name>
    <dbReference type="NCBI Taxonomy" id="548"/>
    <lineage>
        <taxon>Bacteria</taxon>
        <taxon>Pseudomonadati</taxon>
        <taxon>Pseudomonadota</taxon>
        <taxon>Gammaproteobacteria</taxon>
        <taxon>Enterobacterales</taxon>
        <taxon>Enterobacteriaceae</taxon>
        <taxon>Klebsiella/Raoultella group</taxon>
        <taxon>Klebsiella</taxon>
    </lineage>
</organism>
<sequence length="408" mass="45780">MSRLKDALLFITFAIPKAGAKIGGFPLYISLLSSMYFMFMGALHALTRPKELLLALIPLILLLLSFLINQSSYNALFFSGSPFLPLSSQIAYISSMFAFFCYYGALGINNADNWKRYLKLIFYILVIYALMQKIIGDYTVVIPGITANFQDAVTPNFLADKNNMIWGIHYLKATSTYQNGNVFGANLLLIGFAVIANLRNELKGTIVPLALLGIVVLLTASASIYLGMIGALLWMFFTAEKKSPMALIIMLLVIVASVVMFLILLNTDNIFSKIIYERLVNRDLSQGSGRIEKIIYYIDIITEHPLILLNGMLSYNRTFYEIYEVLPASIAQIFGVPMMLYFLSFIFLKLKPLLRSPYILPFVAYFCAALSDGAFWLPPTATNLFIMMGLCTVWFNQECKNKTEGAND</sequence>
<name>A0A346NTA9_KLEAE</name>
<feature type="transmembrane region" description="Helical" evidence="1">
    <location>
        <begin position="120"/>
        <end position="141"/>
    </location>
</feature>
<dbReference type="AlphaFoldDB" id="A0A346NTA9"/>
<feature type="transmembrane region" description="Helical" evidence="1">
    <location>
        <begin position="325"/>
        <end position="346"/>
    </location>
</feature>
<keyword evidence="1" id="KW-0472">Membrane</keyword>
<feature type="transmembrane region" description="Helical" evidence="1">
    <location>
        <begin position="180"/>
        <end position="198"/>
    </location>
</feature>
<accession>A0A346NTA9</accession>
<protein>
    <submittedName>
        <fullName evidence="2">Polymerase</fullName>
    </submittedName>
</protein>
<dbReference type="RefSeq" id="WP_049056262.1">
    <property type="nucleotide sequence ID" value="NZ_JUQG01000008.1"/>
</dbReference>
<keyword evidence="1" id="KW-1133">Transmembrane helix</keyword>
<feature type="transmembrane region" description="Helical" evidence="1">
    <location>
        <begin position="90"/>
        <end position="108"/>
    </location>
</feature>
<feature type="transmembrane region" description="Helical" evidence="1">
    <location>
        <begin position="210"/>
        <end position="237"/>
    </location>
</feature>
<dbReference type="EMBL" id="MF687360">
    <property type="protein sequence ID" value="AXR70502.1"/>
    <property type="molecule type" value="Genomic_DNA"/>
</dbReference>